<proteinExistence type="predicted"/>
<dbReference type="Proteomes" id="UP001642409">
    <property type="component" value="Unassembled WGS sequence"/>
</dbReference>
<comment type="caution">
    <text evidence="2">The sequence shown here is derived from an EMBL/GenBank/DDBJ whole genome shotgun (WGS) entry which is preliminary data.</text>
</comment>
<evidence type="ECO:0000313" key="2">
    <source>
        <dbReference type="EMBL" id="CAI9921300.1"/>
    </source>
</evidence>
<evidence type="ECO:0000313" key="3">
    <source>
        <dbReference type="EMBL" id="CAL6111761.1"/>
    </source>
</evidence>
<dbReference type="EMBL" id="CAXDID020000719">
    <property type="protein sequence ID" value="CAL6111761.1"/>
    <property type="molecule type" value="Genomic_DNA"/>
</dbReference>
<protein>
    <submittedName>
        <fullName evidence="3">Hypothetical_protein</fullName>
    </submittedName>
</protein>
<dbReference type="AlphaFoldDB" id="A0AA86NLF4"/>
<feature type="coiled-coil region" evidence="1">
    <location>
        <begin position="458"/>
        <end position="485"/>
    </location>
</feature>
<dbReference type="EMBL" id="CATOUU010000219">
    <property type="protein sequence ID" value="CAI9921300.1"/>
    <property type="molecule type" value="Genomic_DNA"/>
</dbReference>
<accession>A0AA86NLF4</accession>
<evidence type="ECO:0000256" key="1">
    <source>
        <dbReference type="SAM" id="Coils"/>
    </source>
</evidence>
<evidence type="ECO:0000313" key="4">
    <source>
        <dbReference type="Proteomes" id="UP001642409"/>
    </source>
</evidence>
<keyword evidence="1" id="KW-0175">Coiled coil</keyword>
<organism evidence="2">
    <name type="scientific">Hexamita inflata</name>
    <dbReference type="NCBI Taxonomy" id="28002"/>
    <lineage>
        <taxon>Eukaryota</taxon>
        <taxon>Metamonada</taxon>
        <taxon>Diplomonadida</taxon>
        <taxon>Hexamitidae</taxon>
        <taxon>Hexamitinae</taxon>
        <taxon>Hexamita</taxon>
    </lineage>
</organism>
<gene>
    <name evidence="3" type="ORF">HINF_LOCUS76633</name>
    <name evidence="2" type="ORF">HINF_LOCUS8945</name>
</gene>
<reference evidence="2" key="1">
    <citation type="submission" date="2023-06" db="EMBL/GenBank/DDBJ databases">
        <authorList>
            <person name="Kurt Z."/>
        </authorList>
    </citation>
    <scope>NUCLEOTIDE SEQUENCE</scope>
</reference>
<name>A0AA86NLF4_9EUKA</name>
<sequence length="514" mass="58202">MDITIKQDVVQCALLCLKCDFSVADSTFIFIATGQITSAMALEVYNKIVIIQSNIQYRIRSNFSSGIVHTVNTNIDEFVIFSSQISGHTFQNNTLNGYIIASLNINININISNFSVCSQLQPVGLSSYLLNMNNVLSITCNICNGLYIVYGLCQHNLQFGQINNYTIECIKPFEFNGRDCVCEDGFELNVSICVNRIQLLTLLNLDMITTKLQLNQSIDIVQAHINNEIQRITYKYEQELLNQNIQQQQFTVKLINDTNNIISQNSQQLQQYVTKQINNTQQMIQDNISQITVILEKYIIQNITNVRNELVNSRNSIENSILLNVSQLENKIQNSYNQSIKLLKSNVSYLEQQINNSANNLQNTILDAIFKNSSILEARIISNASYLKTNITSSMQTLQNIIDSVKTQAYTNLTNTHAFINNTIAQNLQTQKDQIYNSIQSTKQVIENEIKQNSTSVLSKISQNYQNITTQIQTTENNQKAVQQQVLQLTTTTDSIGTIVCKQKGRNYYNGGCV</sequence>
<keyword evidence="4" id="KW-1185">Reference proteome</keyword>
<reference evidence="3 4" key="2">
    <citation type="submission" date="2024-07" db="EMBL/GenBank/DDBJ databases">
        <authorList>
            <person name="Akdeniz Z."/>
        </authorList>
    </citation>
    <scope>NUCLEOTIDE SEQUENCE [LARGE SCALE GENOMIC DNA]</scope>
</reference>